<keyword evidence="2" id="KW-1003">Cell membrane</keyword>
<organism evidence="9 10">
    <name type="scientific">Methanobacterium formicicum</name>
    <dbReference type="NCBI Taxonomy" id="2162"/>
    <lineage>
        <taxon>Archaea</taxon>
        <taxon>Methanobacteriati</taxon>
        <taxon>Methanobacteriota</taxon>
        <taxon>Methanomada group</taxon>
        <taxon>Methanobacteria</taxon>
        <taxon>Methanobacteriales</taxon>
        <taxon>Methanobacteriaceae</taxon>
        <taxon>Methanobacterium</taxon>
    </lineage>
</organism>
<evidence type="ECO:0000256" key="4">
    <source>
        <dbReference type="ARBA" id="ARBA00022679"/>
    </source>
</evidence>
<feature type="transmembrane region" description="Helical" evidence="8">
    <location>
        <begin position="344"/>
        <end position="361"/>
    </location>
</feature>
<feature type="transmembrane region" description="Helical" evidence="8">
    <location>
        <begin position="86"/>
        <end position="107"/>
    </location>
</feature>
<keyword evidence="3" id="KW-0328">Glycosyltransferase</keyword>
<feature type="transmembrane region" description="Helical" evidence="8">
    <location>
        <begin position="12"/>
        <end position="34"/>
    </location>
</feature>
<accession>A0A089ZEI9</accession>
<dbReference type="GO" id="GO:0008610">
    <property type="term" value="P:lipid biosynthetic process"/>
    <property type="evidence" value="ECO:0007669"/>
    <property type="project" value="UniProtKB-ARBA"/>
</dbReference>
<proteinExistence type="predicted"/>
<evidence type="ECO:0000256" key="1">
    <source>
        <dbReference type="ARBA" id="ARBA00004651"/>
    </source>
</evidence>
<dbReference type="GO" id="GO:0005886">
    <property type="term" value="C:plasma membrane"/>
    <property type="evidence" value="ECO:0007669"/>
    <property type="project" value="UniProtKB-SubCell"/>
</dbReference>
<dbReference type="AlphaFoldDB" id="A0A089ZEI9"/>
<feature type="transmembrane region" description="Helical" evidence="8">
    <location>
        <begin position="211"/>
        <end position="229"/>
    </location>
</feature>
<evidence type="ECO:0000256" key="8">
    <source>
        <dbReference type="SAM" id="Phobius"/>
    </source>
</evidence>
<protein>
    <recommendedName>
        <fullName evidence="11">Glycosyltransferase RgtA/B/C/D-like domain-containing protein</fullName>
    </recommendedName>
</protein>
<keyword evidence="4" id="KW-0808">Transferase</keyword>
<evidence type="ECO:0000256" key="2">
    <source>
        <dbReference type="ARBA" id="ARBA00022475"/>
    </source>
</evidence>
<dbReference type="Proteomes" id="UP000029661">
    <property type="component" value="Chromosome"/>
</dbReference>
<name>A0A089ZEI9_METFO</name>
<keyword evidence="7 8" id="KW-0472">Membrane</keyword>
<feature type="transmembrane region" description="Helical" evidence="8">
    <location>
        <begin position="128"/>
        <end position="154"/>
    </location>
</feature>
<evidence type="ECO:0000313" key="10">
    <source>
        <dbReference type="Proteomes" id="UP000029661"/>
    </source>
</evidence>
<dbReference type="RefSeq" id="WP_048084628.1">
    <property type="nucleotide sequence ID" value="NZ_CP006933.1"/>
</dbReference>
<feature type="transmembrane region" description="Helical" evidence="8">
    <location>
        <begin position="367"/>
        <end position="387"/>
    </location>
</feature>
<comment type="subcellular location">
    <subcellularLocation>
        <location evidence="1">Cell membrane</location>
        <topology evidence="1">Multi-pass membrane protein</topology>
    </subcellularLocation>
</comment>
<keyword evidence="6 8" id="KW-1133">Transmembrane helix</keyword>
<dbReference type="GO" id="GO:0016763">
    <property type="term" value="F:pentosyltransferase activity"/>
    <property type="evidence" value="ECO:0007669"/>
    <property type="project" value="TreeGrafter"/>
</dbReference>
<dbReference type="GeneID" id="24791609"/>
<dbReference type="InterPro" id="IPR050297">
    <property type="entry name" value="LipidA_mod_glycosyltrf_83"/>
</dbReference>
<feature type="transmembrane region" description="Helical" evidence="8">
    <location>
        <begin position="174"/>
        <end position="199"/>
    </location>
</feature>
<evidence type="ECO:0000256" key="5">
    <source>
        <dbReference type="ARBA" id="ARBA00022692"/>
    </source>
</evidence>
<dbReference type="KEGG" id="mfc:BRM9_0455"/>
<gene>
    <name evidence="9" type="ORF">BRM9_0455</name>
</gene>
<evidence type="ECO:0008006" key="11">
    <source>
        <dbReference type="Google" id="ProtNLM"/>
    </source>
</evidence>
<dbReference type="STRING" id="2162.BRM9_0455"/>
<dbReference type="EMBL" id="CP006933">
    <property type="protein sequence ID" value="AIS31280.1"/>
    <property type="molecule type" value="Genomic_DNA"/>
</dbReference>
<evidence type="ECO:0000256" key="7">
    <source>
        <dbReference type="ARBA" id="ARBA00023136"/>
    </source>
</evidence>
<reference evidence="9 10" key="1">
    <citation type="submission" date="2013-12" db="EMBL/GenBank/DDBJ databases">
        <title>The complete genome sequence of Methanobacterium sp. BRM9.</title>
        <authorList>
            <consortium name="Pastoral Greenhouse Gas Research Consortium"/>
            <person name="Kelly W.J."/>
            <person name="Leahy S.C."/>
            <person name="Perry R."/>
            <person name="Li D."/>
            <person name="Altermann E."/>
            <person name="Lambie S.C."/>
            <person name="Attwood G.T."/>
        </authorList>
    </citation>
    <scope>NUCLEOTIDE SEQUENCE [LARGE SCALE GENOMIC DNA]</scope>
    <source>
        <strain evidence="9 10">BRM9</strain>
    </source>
</reference>
<sequence length="518" mass="59724">MDIRTVIDRNWDLIIVLIGYTILTIIPITCFAHNTWGSDGASYISIANYYAKGNWDDAINGYWSPLYSWLIAPFLLSGFDPFQSVIIPRALLLITGFFTIIGVNQLAKTFELEGMVKTALLVSTLPMILYFAVIYPTPDLLVTCILVFYFAVIFDCDYSNSMSHGFLSGFLGALAYFAKSFVFPFFVVHFLFSNIIYYFTGKNRKNILKNLLFGFVVFFIISGLWIGTISSKYGELTISTAKDYNHEIIGPEYQLQHPVYFLGLIKPPTENAISVWEEPSITQLDDWSPFESWEYFEFQIKILEKNIFRSFAYIEKFSSLSIIIILVSLFLIFKTESKKARIDLIKLLMTIFIYIGGYSLIFVEQRYLWPVSILLLLTGFYLVNYFYEHKNLRFRNILLICLMFSFVVTPILELTVYASSDHPIPELSATLKNEYHIQGNIASNNNWGETVCISYYLESKYFGLTKNNSNSSTLNEELVSNNIDYYFLWGADYNLNLSSYKEITGNKIKNLKIYSKLN</sequence>
<keyword evidence="5 8" id="KW-0812">Transmembrane</keyword>
<evidence type="ECO:0000256" key="6">
    <source>
        <dbReference type="ARBA" id="ARBA00022989"/>
    </source>
</evidence>
<feature type="transmembrane region" description="Helical" evidence="8">
    <location>
        <begin position="399"/>
        <end position="418"/>
    </location>
</feature>
<dbReference type="OrthoDB" id="71474at2157"/>
<evidence type="ECO:0000313" key="9">
    <source>
        <dbReference type="EMBL" id="AIS31280.1"/>
    </source>
</evidence>
<dbReference type="PANTHER" id="PTHR33908:SF11">
    <property type="entry name" value="MEMBRANE PROTEIN"/>
    <property type="match status" value="1"/>
</dbReference>
<dbReference type="PANTHER" id="PTHR33908">
    <property type="entry name" value="MANNOSYLTRANSFERASE YKCB-RELATED"/>
    <property type="match status" value="1"/>
</dbReference>
<evidence type="ECO:0000256" key="3">
    <source>
        <dbReference type="ARBA" id="ARBA00022676"/>
    </source>
</evidence>
<feature type="transmembrane region" description="Helical" evidence="8">
    <location>
        <begin position="311"/>
        <end position="332"/>
    </location>
</feature>